<reference evidence="5 6" key="1">
    <citation type="submission" date="2023-11" db="EMBL/GenBank/DDBJ databases">
        <authorList>
            <person name="Hedman E."/>
            <person name="Englund M."/>
            <person name="Stromberg M."/>
            <person name="Nyberg Akerstrom W."/>
            <person name="Nylinder S."/>
            <person name="Jareborg N."/>
            <person name="Kallberg Y."/>
            <person name="Kronander E."/>
        </authorList>
    </citation>
    <scope>NUCLEOTIDE SEQUENCE [LARGE SCALE GENOMIC DNA]</scope>
</reference>
<dbReference type="Proteomes" id="UP001314205">
    <property type="component" value="Unassembled WGS sequence"/>
</dbReference>
<keyword evidence="2" id="KW-1015">Disulfide bond</keyword>
<sequence>MVRSFLLFSYCIIYGVNAGYYSKNEENQWYPGTLAYIFVYDSGTTTVYKRINEYTEQTDRITIPEETVISTINGELVLPEEQECNKPNESLQCVKACPPVRTCQNRKVFYICANNMNEVCVNKCVCDDGFYRNPDGFCVTSDLCDKKCSGPNEKYEPNKKSCPPETCQSIVAKYKCDSKQQGRPGCVCESGFLRMNLNSTCIPMEQCPESPDFNVTMCIKPNEELKCVKSCPPEKTCQNCDIQFNCIDNATEVCKNKCICKEGFYRNDKGDCVTREMCENMKCPRENESLQCVRSCPPVRTCENRHKRYHCLINQTEPCNYECVCDNGFYRNTDGFCVTSELCDKKCTGPYEIYEPKKKKCPPEICSSIVSRYACDLKEKGQPGCVCKSGFLRMNLTSTCMPMKQCPELINSQEPECNKTNESLQCVKACPPERTCRNRNVFYRCFNNMTEVCKNKCVCNNGFYRNPDGFCVTSDLCDKKCSGPNEKYEPNKKSCPPDICESIVAKYKCDSKEQGQPGCVCESGFLRMDLNSTCIPMDQCPESPDFNVTMCTRPDEELKCVKSCPPEKTCENRDILFNCIDNATEICKNRCICKKGFYRNNNGDCVTREMCDNLKCEVNEVLVKNPSPCGDQFCPVNKMSIKRACPTSITPDIKLPPRCECRFNYSRAKNGTCIPTSQCPPFPCGHNEIFNACPPFCPTDDCSSATSSGKCPKFGRIGIVVPCRPQCRCIENYCRKNNVCVPSEKSNATHACKYGTT</sequence>
<keyword evidence="1" id="KW-0646">Protease inhibitor</keyword>
<evidence type="ECO:0000313" key="5">
    <source>
        <dbReference type="EMBL" id="CAK1603937.1"/>
    </source>
</evidence>
<evidence type="ECO:0000256" key="1">
    <source>
        <dbReference type="ARBA" id="ARBA00022690"/>
    </source>
</evidence>
<dbReference type="Gene3D" id="2.10.25.10">
    <property type="entry name" value="Laminin"/>
    <property type="match status" value="10"/>
</dbReference>
<protein>
    <recommendedName>
        <fullName evidence="4">TIL domain-containing protein</fullName>
    </recommendedName>
</protein>
<feature type="domain" description="TIL" evidence="4">
    <location>
        <begin position="150"/>
        <end position="207"/>
    </location>
</feature>
<name>A0AAV1MBC1_9NEOP</name>
<organism evidence="5 6">
    <name type="scientific">Parnassius mnemosyne</name>
    <name type="common">clouded apollo</name>
    <dbReference type="NCBI Taxonomy" id="213953"/>
    <lineage>
        <taxon>Eukaryota</taxon>
        <taxon>Metazoa</taxon>
        <taxon>Ecdysozoa</taxon>
        <taxon>Arthropoda</taxon>
        <taxon>Hexapoda</taxon>
        <taxon>Insecta</taxon>
        <taxon>Pterygota</taxon>
        <taxon>Neoptera</taxon>
        <taxon>Endopterygota</taxon>
        <taxon>Lepidoptera</taxon>
        <taxon>Glossata</taxon>
        <taxon>Ditrysia</taxon>
        <taxon>Papilionoidea</taxon>
        <taxon>Papilionidae</taxon>
        <taxon>Parnassiinae</taxon>
        <taxon>Parnassini</taxon>
        <taxon>Parnassius</taxon>
        <taxon>Driopa</taxon>
    </lineage>
</organism>
<evidence type="ECO:0000256" key="2">
    <source>
        <dbReference type="ARBA" id="ARBA00023157"/>
    </source>
</evidence>
<dbReference type="Pfam" id="PF01826">
    <property type="entry name" value="TIL"/>
    <property type="match status" value="1"/>
</dbReference>
<dbReference type="AlphaFoldDB" id="A0AAV1MBC1"/>
<accession>A0AAV1MBC1</accession>
<proteinExistence type="predicted"/>
<dbReference type="InterPro" id="IPR036084">
    <property type="entry name" value="Ser_inhib-like_sf"/>
</dbReference>
<keyword evidence="3" id="KW-0732">Signal</keyword>
<dbReference type="EMBL" id="CAVLGL010000159">
    <property type="protein sequence ID" value="CAK1603937.1"/>
    <property type="molecule type" value="Genomic_DNA"/>
</dbReference>
<evidence type="ECO:0000256" key="3">
    <source>
        <dbReference type="SAM" id="SignalP"/>
    </source>
</evidence>
<keyword evidence="6" id="KW-1185">Reference proteome</keyword>
<feature type="chain" id="PRO_5043314906" description="TIL domain-containing protein" evidence="3">
    <location>
        <begin position="19"/>
        <end position="757"/>
    </location>
</feature>
<feature type="signal peptide" evidence="3">
    <location>
        <begin position="1"/>
        <end position="18"/>
    </location>
</feature>
<dbReference type="InterPro" id="IPR051368">
    <property type="entry name" value="SerProtInhib-TIL_Domain"/>
</dbReference>
<dbReference type="GO" id="GO:0030414">
    <property type="term" value="F:peptidase inhibitor activity"/>
    <property type="evidence" value="ECO:0007669"/>
    <property type="project" value="UniProtKB-KW"/>
</dbReference>
<dbReference type="PANTHER" id="PTHR23259">
    <property type="entry name" value="RIDDLE"/>
    <property type="match status" value="1"/>
</dbReference>
<dbReference type="SUPFAM" id="SSF57567">
    <property type="entry name" value="Serine protease inhibitors"/>
    <property type="match status" value="6"/>
</dbReference>
<dbReference type="FunFam" id="2.10.25.10:FF:000674">
    <property type="entry name" value="Mucin-2"/>
    <property type="match status" value="1"/>
</dbReference>
<dbReference type="PANTHER" id="PTHR23259:SF70">
    <property type="entry name" value="ACCESSORY GLAND PROTEIN ACP62F-RELATED"/>
    <property type="match status" value="1"/>
</dbReference>
<dbReference type="CDD" id="cd19941">
    <property type="entry name" value="TIL"/>
    <property type="match status" value="6"/>
</dbReference>
<evidence type="ECO:0000313" key="6">
    <source>
        <dbReference type="Proteomes" id="UP001314205"/>
    </source>
</evidence>
<dbReference type="InterPro" id="IPR002919">
    <property type="entry name" value="TIL_dom"/>
</dbReference>
<gene>
    <name evidence="5" type="ORF">PARMNEM_LOCUS22232</name>
</gene>
<evidence type="ECO:0000259" key="4">
    <source>
        <dbReference type="Pfam" id="PF01826"/>
    </source>
</evidence>
<comment type="caution">
    <text evidence="5">The sequence shown here is derived from an EMBL/GenBank/DDBJ whole genome shotgun (WGS) entry which is preliminary data.</text>
</comment>